<comment type="similarity">
    <text evidence="2">Belongs to the TBCE family.</text>
</comment>
<evidence type="ECO:0000256" key="1">
    <source>
        <dbReference type="ARBA" id="ARBA00004496"/>
    </source>
</evidence>
<dbReference type="InterPro" id="IPR044079">
    <property type="entry name" value="Ubl_TBCE"/>
</dbReference>
<dbReference type="AlphaFoldDB" id="A0A8H7S0R1"/>
<sequence>MTLTVGDRIQVNLDFATIRFIGSVDGSKGEWLGVEWDDPARGKHDGSHNGKRYFTSSSGNETSCSFIRFHPTKVQTAKPFLKTLMEKYLDDTTTSNDSEKDLGQVYFGGNKNLVVETVGFDKVQRKQSQLNSLTVIGLANLQVGSAGIPGEIIAHNFRIRDLDLSKSLIRCWDTLADIVSQLPSLSILRLNFCRLESPPDNPTLLHRNNASPFVGLKTLALSNTMTTWSQIIKLEPLLPKLEDLQLGENQIKSITNLRADQFQQLKWINLENNHIRQWKDIESLGNLKSLEILYLNGNKIPNIEPISEGMFSNLIFLRIEDNLLSQWSSWDMLNVLPSLKKLRSKGNPLFKETNAEDFAPHVVGRVKGLTVIDGNTLTGRERMDLERYYLKLCTRDASTHEEISKIHPRYKELCDAHGEPELSTKSEKATLSNRLIGVTLTHRSSLPLETKSKIELEDPIKTVDKRLLATMLIRNLRNIIQKLFRIPASRQRLYLLQYAPSGELMIMDLDDELRDLRFYSIEQGDEIVAVED</sequence>
<comment type="subcellular location">
    <subcellularLocation>
        <location evidence="1">Cytoplasm</location>
    </subcellularLocation>
</comment>
<dbReference type="PANTHER" id="PTHR18849:SF0">
    <property type="entry name" value="CILIA- AND FLAGELLA-ASSOCIATED PROTEIN 410-RELATED"/>
    <property type="match status" value="1"/>
</dbReference>
<feature type="domain" description="CAP-Gly" evidence="7">
    <location>
        <begin position="22"/>
        <end position="68"/>
    </location>
</feature>
<evidence type="ECO:0000256" key="5">
    <source>
        <dbReference type="ARBA" id="ARBA00022737"/>
    </source>
</evidence>
<dbReference type="InterPro" id="IPR003591">
    <property type="entry name" value="Leu-rich_rpt_typical-subtyp"/>
</dbReference>
<evidence type="ECO:0000256" key="4">
    <source>
        <dbReference type="ARBA" id="ARBA00022614"/>
    </source>
</evidence>
<evidence type="ECO:0000259" key="7">
    <source>
        <dbReference type="PROSITE" id="PS50245"/>
    </source>
</evidence>
<dbReference type="PROSITE" id="PS50245">
    <property type="entry name" value="CAP_GLY_2"/>
    <property type="match status" value="1"/>
</dbReference>
<dbReference type="InterPro" id="IPR000938">
    <property type="entry name" value="CAP-Gly_domain"/>
</dbReference>
<evidence type="ECO:0000256" key="6">
    <source>
        <dbReference type="ARBA" id="ARBA00023186"/>
    </source>
</evidence>
<keyword evidence="9" id="KW-1185">Reference proteome</keyword>
<dbReference type="PROSITE" id="PS00845">
    <property type="entry name" value="CAP_GLY_1"/>
    <property type="match status" value="1"/>
</dbReference>
<dbReference type="Pfam" id="PF01302">
    <property type="entry name" value="CAP_GLY"/>
    <property type="match status" value="1"/>
</dbReference>
<keyword evidence="3" id="KW-0963">Cytoplasm</keyword>
<dbReference type="Proteomes" id="UP000646827">
    <property type="component" value="Unassembled WGS sequence"/>
</dbReference>
<dbReference type="GO" id="GO:0005737">
    <property type="term" value="C:cytoplasm"/>
    <property type="evidence" value="ECO:0007669"/>
    <property type="project" value="UniProtKB-SubCell"/>
</dbReference>
<evidence type="ECO:0000313" key="9">
    <source>
        <dbReference type="Proteomes" id="UP000646827"/>
    </source>
</evidence>
<organism evidence="8 9">
    <name type="scientific">Circinella minor</name>
    <dbReference type="NCBI Taxonomy" id="1195481"/>
    <lineage>
        <taxon>Eukaryota</taxon>
        <taxon>Fungi</taxon>
        <taxon>Fungi incertae sedis</taxon>
        <taxon>Mucoromycota</taxon>
        <taxon>Mucoromycotina</taxon>
        <taxon>Mucoromycetes</taxon>
        <taxon>Mucorales</taxon>
        <taxon>Lichtheimiaceae</taxon>
        <taxon>Circinella</taxon>
    </lineage>
</organism>
<dbReference type="SUPFAM" id="SSF74924">
    <property type="entry name" value="Cap-Gly domain"/>
    <property type="match status" value="1"/>
</dbReference>
<dbReference type="Gene3D" id="2.30.30.190">
    <property type="entry name" value="CAP Gly-rich-like domain"/>
    <property type="match status" value="1"/>
</dbReference>
<dbReference type="InterPro" id="IPR036859">
    <property type="entry name" value="CAP-Gly_dom_sf"/>
</dbReference>
<dbReference type="SMART" id="SM01052">
    <property type="entry name" value="CAP_GLY"/>
    <property type="match status" value="1"/>
</dbReference>
<dbReference type="Pfam" id="PF14580">
    <property type="entry name" value="LRR_9"/>
    <property type="match status" value="1"/>
</dbReference>
<dbReference type="SMART" id="SM00369">
    <property type="entry name" value="LRR_TYP"/>
    <property type="match status" value="3"/>
</dbReference>
<keyword evidence="4" id="KW-0433">Leucine-rich repeat</keyword>
<reference evidence="8 9" key="1">
    <citation type="submission" date="2020-12" db="EMBL/GenBank/DDBJ databases">
        <title>Metabolic potential, ecology and presence of endohyphal bacteria is reflected in genomic diversity of Mucoromycotina.</title>
        <authorList>
            <person name="Muszewska A."/>
            <person name="Okrasinska A."/>
            <person name="Steczkiewicz K."/>
            <person name="Drgas O."/>
            <person name="Orlowska M."/>
            <person name="Perlinska-Lenart U."/>
            <person name="Aleksandrzak-Piekarczyk T."/>
            <person name="Szatraj K."/>
            <person name="Zielenkiewicz U."/>
            <person name="Pilsyk S."/>
            <person name="Malc E."/>
            <person name="Mieczkowski P."/>
            <person name="Kruszewska J.S."/>
            <person name="Biernat P."/>
            <person name="Pawlowska J."/>
        </authorList>
    </citation>
    <scope>NUCLEOTIDE SEQUENCE [LARGE SCALE GENOMIC DNA]</scope>
    <source>
        <strain evidence="8 9">CBS 142.35</strain>
    </source>
</reference>
<comment type="caution">
    <text evidence="8">The sequence shown here is derived from an EMBL/GenBank/DDBJ whole genome shotgun (WGS) entry which is preliminary data.</text>
</comment>
<dbReference type="SUPFAM" id="SSF54236">
    <property type="entry name" value="Ubiquitin-like"/>
    <property type="match status" value="1"/>
</dbReference>
<proteinExistence type="inferred from homology"/>
<dbReference type="SMART" id="SM00365">
    <property type="entry name" value="LRR_SD22"/>
    <property type="match status" value="3"/>
</dbReference>
<keyword evidence="6" id="KW-0143">Chaperone</keyword>
<dbReference type="SUPFAM" id="SSF52058">
    <property type="entry name" value="L domain-like"/>
    <property type="match status" value="1"/>
</dbReference>
<dbReference type="InterPro" id="IPR032675">
    <property type="entry name" value="LRR_dom_sf"/>
</dbReference>
<keyword evidence="5" id="KW-0677">Repeat</keyword>
<evidence type="ECO:0000256" key="2">
    <source>
        <dbReference type="ARBA" id="ARBA00006286"/>
    </source>
</evidence>
<dbReference type="PANTHER" id="PTHR18849">
    <property type="entry name" value="LEUCINE RICH REPEAT PROTEIN"/>
    <property type="match status" value="1"/>
</dbReference>
<evidence type="ECO:0000256" key="3">
    <source>
        <dbReference type="ARBA" id="ARBA00022490"/>
    </source>
</evidence>
<name>A0A8H7S0R1_9FUNG</name>
<dbReference type="OrthoDB" id="5273213at2759"/>
<dbReference type="EMBL" id="JAEPRB010000137">
    <property type="protein sequence ID" value="KAG2220549.1"/>
    <property type="molecule type" value="Genomic_DNA"/>
</dbReference>
<dbReference type="Gene3D" id="3.80.10.10">
    <property type="entry name" value="Ribonuclease Inhibitor"/>
    <property type="match status" value="2"/>
</dbReference>
<gene>
    <name evidence="8" type="ORF">INT45_004155</name>
</gene>
<dbReference type="InterPro" id="IPR001611">
    <property type="entry name" value="Leu-rich_rpt"/>
</dbReference>
<dbReference type="Gene3D" id="3.10.20.90">
    <property type="entry name" value="Phosphatidylinositol 3-kinase Catalytic Subunit, Chain A, domain 1"/>
    <property type="match status" value="1"/>
</dbReference>
<protein>
    <recommendedName>
        <fullName evidence="7">CAP-Gly domain-containing protein</fullName>
    </recommendedName>
</protein>
<accession>A0A8H7S0R1</accession>
<dbReference type="InterPro" id="IPR029071">
    <property type="entry name" value="Ubiquitin-like_domsf"/>
</dbReference>
<evidence type="ECO:0000313" key="8">
    <source>
        <dbReference type="EMBL" id="KAG2220549.1"/>
    </source>
</evidence>
<dbReference type="CDD" id="cd17044">
    <property type="entry name" value="Ubl_TBCE"/>
    <property type="match status" value="1"/>
</dbReference>
<dbReference type="PROSITE" id="PS51450">
    <property type="entry name" value="LRR"/>
    <property type="match status" value="3"/>
</dbReference>